<evidence type="ECO:0000256" key="1">
    <source>
        <dbReference type="SAM" id="MobiDB-lite"/>
    </source>
</evidence>
<dbReference type="EMBL" id="QJKK01000018">
    <property type="protein sequence ID" value="RAL21302.1"/>
    <property type="molecule type" value="Genomic_DNA"/>
</dbReference>
<evidence type="ECO:0000313" key="2">
    <source>
        <dbReference type="EMBL" id="RAL21302.1"/>
    </source>
</evidence>
<dbReference type="AlphaFoldDB" id="A0A364K0T3"/>
<organism evidence="2 3">
    <name type="scientific">Thermoflavimicrobium daqui</name>
    <dbReference type="NCBI Taxonomy" id="2137476"/>
    <lineage>
        <taxon>Bacteria</taxon>
        <taxon>Bacillati</taxon>
        <taxon>Bacillota</taxon>
        <taxon>Bacilli</taxon>
        <taxon>Bacillales</taxon>
        <taxon>Thermoactinomycetaceae</taxon>
        <taxon>Thermoflavimicrobium</taxon>
    </lineage>
</organism>
<comment type="caution">
    <text evidence="2">The sequence shown here is derived from an EMBL/GenBank/DDBJ whole genome shotgun (WGS) entry which is preliminary data.</text>
</comment>
<evidence type="ECO:0000313" key="3">
    <source>
        <dbReference type="Proteomes" id="UP000251213"/>
    </source>
</evidence>
<gene>
    <name evidence="2" type="ORF">DL897_16820</name>
</gene>
<dbReference type="RefSeq" id="WP_113660280.1">
    <property type="nucleotide sequence ID" value="NZ_KZ845680.1"/>
</dbReference>
<accession>A0A364K0T3</accession>
<reference evidence="2 3" key="2">
    <citation type="submission" date="2018-06" db="EMBL/GenBank/DDBJ databases">
        <authorList>
            <person name="Zhirakovskaya E."/>
        </authorList>
    </citation>
    <scope>NUCLEOTIDE SEQUENCE [LARGE SCALE GENOMIC DNA]</scope>
    <source>
        <strain evidence="2 3">FBKL4.011</strain>
    </source>
</reference>
<reference evidence="2 3" key="1">
    <citation type="submission" date="2018-06" db="EMBL/GenBank/DDBJ databases">
        <title>Thermoflavimicrobium daqus sp. nov., a thermophilic microbe isolated from Moutai-flavour Daqu.</title>
        <authorList>
            <person name="Wang X."/>
            <person name="Zhou H."/>
        </authorList>
    </citation>
    <scope>NUCLEOTIDE SEQUENCE [LARGE SCALE GENOMIC DNA]</scope>
    <source>
        <strain evidence="2 3">FBKL4.011</strain>
    </source>
</reference>
<feature type="region of interest" description="Disordered" evidence="1">
    <location>
        <begin position="1"/>
        <end position="27"/>
    </location>
</feature>
<sequence length="191" mass="22101">MEVRESKNDHYMKEFIEEDRKEEEKDPISQMEEAFLRQRGVGIIPTPADYHAMARLIEDHIPLDDILEGIDYAFRAFKPKHTHDRIRSFAYCGAVIRDRYVRKQAKLRAQKVGKRNVTKVKDKQSTGDRGDYQANSGIEKEIVQGYYSQFPIFASGGIQSLICVPVLIWDDIGKAHPTPSRQSVYYHVINE</sequence>
<name>A0A364K0T3_9BACL</name>
<keyword evidence="3" id="KW-1185">Reference proteome</keyword>
<proteinExistence type="predicted"/>
<dbReference type="Proteomes" id="UP000251213">
    <property type="component" value="Unassembled WGS sequence"/>
</dbReference>
<protein>
    <submittedName>
        <fullName evidence="2">Uncharacterized protein</fullName>
    </submittedName>
</protein>